<organism evidence="8 9">
    <name type="scientific">Auraticoccus monumenti</name>
    <dbReference type="NCBI Taxonomy" id="675864"/>
    <lineage>
        <taxon>Bacteria</taxon>
        <taxon>Bacillati</taxon>
        <taxon>Actinomycetota</taxon>
        <taxon>Actinomycetes</taxon>
        <taxon>Propionibacteriales</taxon>
        <taxon>Propionibacteriaceae</taxon>
        <taxon>Auraticoccus</taxon>
    </lineage>
</organism>
<dbReference type="CDD" id="cd18791">
    <property type="entry name" value="SF2_C_RHA"/>
    <property type="match status" value="1"/>
</dbReference>
<dbReference type="InterPro" id="IPR010222">
    <property type="entry name" value="RNA_helicase_HrpA"/>
</dbReference>
<dbReference type="InterPro" id="IPR001650">
    <property type="entry name" value="Helicase_C-like"/>
</dbReference>
<feature type="compositionally biased region" description="Basic and acidic residues" evidence="5">
    <location>
        <begin position="142"/>
        <end position="152"/>
    </location>
</feature>
<dbReference type="Gene3D" id="1.20.120.1080">
    <property type="match status" value="1"/>
</dbReference>
<dbReference type="InterPro" id="IPR014001">
    <property type="entry name" value="Helicase_ATP-bd"/>
</dbReference>
<reference evidence="8 9" key="1">
    <citation type="submission" date="2016-10" db="EMBL/GenBank/DDBJ databases">
        <authorList>
            <person name="de Groot N.N."/>
        </authorList>
    </citation>
    <scope>NUCLEOTIDE SEQUENCE [LARGE SCALE GENOMIC DNA]</scope>
    <source>
        <strain evidence="8 9">MON 2.2</strain>
    </source>
</reference>
<dbReference type="NCBIfam" id="TIGR01967">
    <property type="entry name" value="DEAH_box_HrpA"/>
    <property type="match status" value="1"/>
</dbReference>
<dbReference type="Pfam" id="PF21010">
    <property type="entry name" value="HA2_C"/>
    <property type="match status" value="1"/>
</dbReference>
<dbReference type="Gene3D" id="3.40.50.300">
    <property type="entry name" value="P-loop containing nucleotide triphosphate hydrolases"/>
    <property type="match status" value="2"/>
</dbReference>
<dbReference type="PROSITE" id="PS51194">
    <property type="entry name" value="HELICASE_CTER"/>
    <property type="match status" value="1"/>
</dbReference>
<evidence type="ECO:0000256" key="4">
    <source>
        <dbReference type="ARBA" id="ARBA00022840"/>
    </source>
</evidence>
<keyword evidence="2" id="KW-0378">Hydrolase</keyword>
<dbReference type="Pfam" id="PF11898">
    <property type="entry name" value="DUF3418"/>
    <property type="match status" value="1"/>
</dbReference>
<dbReference type="FunFam" id="1.20.120.1080:FF:000005">
    <property type="entry name" value="ATP-dependent helicase HrpA"/>
    <property type="match status" value="1"/>
</dbReference>
<dbReference type="GO" id="GO:0003724">
    <property type="term" value="F:RNA helicase activity"/>
    <property type="evidence" value="ECO:0007669"/>
    <property type="project" value="InterPro"/>
</dbReference>
<evidence type="ECO:0000259" key="7">
    <source>
        <dbReference type="PROSITE" id="PS51194"/>
    </source>
</evidence>
<dbReference type="GO" id="GO:0003723">
    <property type="term" value="F:RNA binding"/>
    <property type="evidence" value="ECO:0007669"/>
    <property type="project" value="TreeGrafter"/>
</dbReference>
<dbReference type="PANTHER" id="PTHR18934:SF99">
    <property type="entry name" value="ATP-DEPENDENT RNA HELICASE DHX37-RELATED"/>
    <property type="match status" value="1"/>
</dbReference>
<feature type="compositionally biased region" description="Basic and acidic residues" evidence="5">
    <location>
        <begin position="179"/>
        <end position="195"/>
    </location>
</feature>
<evidence type="ECO:0000256" key="3">
    <source>
        <dbReference type="ARBA" id="ARBA00022806"/>
    </source>
</evidence>
<gene>
    <name evidence="8" type="ORF">SAMN04489747_3279</name>
</gene>
<feature type="compositionally biased region" description="Acidic residues" evidence="5">
    <location>
        <begin position="404"/>
        <end position="414"/>
    </location>
</feature>
<evidence type="ECO:0000256" key="2">
    <source>
        <dbReference type="ARBA" id="ARBA00022801"/>
    </source>
</evidence>
<dbReference type="EMBL" id="LT629688">
    <property type="protein sequence ID" value="SDE39069.1"/>
    <property type="molecule type" value="Genomic_DNA"/>
</dbReference>
<evidence type="ECO:0000313" key="8">
    <source>
        <dbReference type="EMBL" id="SDE39069.1"/>
    </source>
</evidence>
<dbReference type="GO" id="GO:0016787">
    <property type="term" value="F:hydrolase activity"/>
    <property type="evidence" value="ECO:0007669"/>
    <property type="project" value="UniProtKB-KW"/>
</dbReference>
<feature type="compositionally biased region" description="Low complexity" evidence="5">
    <location>
        <begin position="40"/>
        <end position="62"/>
    </location>
</feature>
<keyword evidence="9" id="KW-1185">Reference proteome</keyword>
<evidence type="ECO:0000313" key="9">
    <source>
        <dbReference type="Proteomes" id="UP000198546"/>
    </source>
</evidence>
<evidence type="ECO:0000256" key="5">
    <source>
        <dbReference type="SAM" id="MobiDB-lite"/>
    </source>
</evidence>
<dbReference type="SMART" id="SM00490">
    <property type="entry name" value="HELICc"/>
    <property type="match status" value="1"/>
</dbReference>
<name>A0A1G7CID9_9ACTN</name>
<dbReference type="SUPFAM" id="SSF52540">
    <property type="entry name" value="P-loop containing nucleoside triphosphate hydrolases"/>
    <property type="match status" value="1"/>
</dbReference>
<dbReference type="GO" id="GO:0005524">
    <property type="term" value="F:ATP binding"/>
    <property type="evidence" value="ECO:0007669"/>
    <property type="project" value="UniProtKB-KW"/>
</dbReference>
<feature type="region of interest" description="Disordered" evidence="5">
    <location>
        <begin position="399"/>
        <end position="425"/>
    </location>
</feature>
<feature type="compositionally biased region" description="Basic residues" evidence="5">
    <location>
        <begin position="18"/>
        <end position="28"/>
    </location>
</feature>
<dbReference type="InterPro" id="IPR011545">
    <property type="entry name" value="DEAD/DEAH_box_helicase_dom"/>
</dbReference>
<dbReference type="OrthoDB" id="9805617at2"/>
<feature type="compositionally biased region" description="Basic and acidic residues" evidence="5">
    <location>
        <begin position="123"/>
        <end position="133"/>
    </location>
</feature>
<keyword evidence="3 8" id="KW-0347">Helicase</keyword>
<keyword evidence="4" id="KW-0067">ATP-binding</keyword>
<protein>
    <submittedName>
        <fullName evidence="8">ATP-dependent helicase HrpA</fullName>
    </submittedName>
</protein>
<feature type="domain" description="Helicase ATP-binding" evidence="6">
    <location>
        <begin position="221"/>
        <end position="381"/>
    </location>
</feature>
<accession>A0A1G7CID9</accession>
<evidence type="ECO:0000256" key="1">
    <source>
        <dbReference type="ARBA" id="ARBA00022741"/>
    </source>
</evidence>
<dbReference type="InterPro" id="IPR011709">
    <property type="entry name" value="DEAD-box_helicase_OB_fold"/>
</dbReference>
<feature type="region of interest" description="Disordered" evidence="5">
    <location>
        <begin position="1"/>
        <end position="206"/>
    </location>
</feature>
<dbReference type="Pfam" id="PF07717">
    <property type="entry name" value="OB_NTP_bind"/>
    <property type="match status" value="1"/>
</dbReference>
<dbReference type="InterPro" id="IPR027417">
    <property type="entry name" value="P-loop_NTPase"/>
</dbReference>
<dbReference type="Proteomes" id="UP000198546">
    <property type="component" value="Chromosome i"/>
</dbReference>
<dbReference type="NCBIfam" id="NF008348">
    <property type="entry name" value="PRK11131.1"/>
    <property type="match status" value="1"/>
</dbReference>
<dbReference type="InterPro" id="IPR007502">
    <property type="entry name" value="Helicase-assoc_dom"/>
</dbReference>
<dbReference type="STRING" id="675864.SAMN04489747_3279"/>
<evidence type="ECO:0000259" key="6">
    <source>
        <dbReference type="PROSITE" id="PS51192"/>
    </source>
</evidence>
<feature type="domain" description="Helicase C-terminal" evidence="7">
    <location>
        <begin position="429"/>
        <end position="599"/>
    </location>
</feature>
<proteinExistence type="predicted"/>
<dbReference type="Pfam" id="PF00271">
    <property type="entry name" value="Helicase_C"/>
    <property type="match status" value="1"/>
</dbReference>
<dbReference type="Pfam" id="PF00270">
    <property type="entry name" value="DEAD"/>
    <property type="match status" value="1"/>
</dbReference>
<sequence>MSETSPAPRPPSSERGTGPRRRRGRGRGRGGQTASTPTDQAVGAPPEQGAGAAAEQPADAPAGRPPRTRPPEAGTRRGPRPGARRGAADRPVEPRPGPGAGEQLGDGPDDPAGTQPQVAGAPAERRPGSREPLTDASADPRPGAEEQPRDAAADQPPTTSTDAADPSGDQRTSRRRRAGKDAARRPDRGPRRPPEPEPLPDTVSLTLDPALPITSRADDITAALRDSQVVVVAGETGSGKTTQLPKLCLAMGRRAIGHTQPRRIAARSVAERVAEELGTELGQVVGYQVRFTRRSSSATRLKVMTDGILLAEIGHDPMLRRYDTIIIDEAHERSLNIDFLLGFLRQLLPQRPELKVVVTSATIDTARFAEHFADAEGRPAPIIEVSGRTFPVEVRYRPLRLEDRDPDEDEDDPDAAPASSAGERDQVDGIVDAVRELHAESDLTGGDVLVFLSGEREIRDAADALEALRLPHTEILPLYARLSAAEQHRVFSAHTGRRVVLSTNVAETSLTVPGIRYVVDTGTARISRWSARSKVQRLPIEPVSQASANQRAGRCGRVAPGICIRLYSEKDYLSRPEYTEPEILRTNLASVILQMASARLGDIADFPFVEAPASAQVADGVRLLTELGALDTTTARGSAVRLTRVGQRLARLPVDPRLGRMLLAAEDRGCLREVLVVVAGLSIQDPRERPAEERERADAMHRRFWLPVPEETAEGEEPPPPPEEPGSSDFLAWLHLWQYLRRRRRELSGNAFRRMCREEHLNFLRIREWQDLHAQLKEICGELDMTANSVDAGPDAVHGALLTGLLSQIGLLDVREEDTRARRAGGRGRAPMKEYLGARGVKFAIAPGSALSRRPPELVMAAELVETSRLWARTVATITSAQVEEVGAHLLKRQYSEPHWSERSASVMAYERVTLLGVPVVARRQVSYASIDPEESRRMFIQAALVEGRWHTRHHFFARNATVREEAEQLEERARRRDIVVDDETIAAFYDARVPADVVSGAHFDRWWREARREQPELLDLTLDDLVTDATSASGEDFPDTWVVAGHELAVDYVFDPGSGQDGVTVTVPVEVLNQLDEAPFSWQVPGLRRELATELIRGLPKQVRTRFVPAPDHATRALAWLQEQGVGHDVPFTTALGRALRALTGEIVPEDTWQAKPVPDHLRVRFEVPTPEGRRQGRDFAGLRQDLADTISRTLSTVSAEVVRSGQTSWTFGTVAAELQTERGGHKVVGYPALAEERDGDRFTVGLVVADTPGRQRRLHVLGLRRLVVLSTPDPTRWVVSHLSNTDKLALGHSPYPGVPALLADARTAAVGSLVAEAGPEAALTRDQASFERLCQRVRPDAAERMRDVVATTARVLATHQQVLRLLEGAAVPSWARDDVREQVANLVFAGFLSVTAHDHLLQLPRYLAAAEQRLRAAPLDPARDQRLHEEVAAVEDAYAELVARQPPGPLPPDVEEIGWQLEELRVSLFAQSLGTRGTVSRKRVLKAVQAAGSSSPVR</sequence>
<dbReference type="PROSITE" id="PS51192">
    <property type="entry name" value="HELICASE_ATP_BIND_1"/>
    <property type="match status" value="1"/>
</dbReference>
<keyword evidence="1" id="KW-0547">Nucleotide-binding</keyword>
<dbReference type="InterPro" id="IPR024590">
    <property type="entry name" value="HrpA_C"/>
</dbReference>
<dbReference type="SMART" id="SM00847">
    <property type="entry name" value="HA2"/>
    <property type="match status" value="1"/>
</dbReference>
<dbReference type="PANTHER" id="PTHR18934">
    <property type="entry name" value="ATP-DEPENDENT RNA HELICASE"/>
    <property type="match status" value="1"/>
</dbReference>
<dbReference type="SMART" id="SM00487">
    <property type="entry name" value="DEXDc"/>
    <property type="match status" value="1"/>
</dbReference>